<comment type="similarity">
    <text evidence="2">Belongs to the binding-protein-dependent transport system permease family. FecCD subfamily.</text>
</comment>
<feature type="transmembrane region" description="Helical" evidence="8">
    <location>
        <begin position="38"/>
        <end position="60"/>
    </location>
</feature>
<evidence type="ECO:0000256" key="7">
    <source>
        <dbReference type="ARBA" id="ARBA00023136"/>
    </source>
</evidence>
<dbReference type="SUPFAM" id="SSF81345">
    <property type="entry name" value="ABC transporter involved in vitamin B12 uptake, BtuC"/>
    <property type="match status" value="1"/>
</dbReference>
<keyword evidence="6 8" id="KW-1133">Transmembrane helix</keyword>
<dbReference type="InterPro" id="IPR000522">
    <property type="entry name" value="ABC_transptr_permease_BtuC"/>
</dbReference>
<dbReference type="CDD" id="cd06550">
    <property type="entry name" value="TM_ABC_iron-siderophores_like"/>
    <property type="match status" value="1"/>
</dbReference>
<dbReference type="Pfam" id="PF01032">
    <property type="entry name" value="FecCD"/>
    <property type="match status" value="1"/>
</dbReference>
<evidence type="ECO:0000256" key="2">
    <source>
        <dbReference type="ARBA" id="ARBA00007935"/>
    </source>
</evidence>
<proteinExistence type="inferred from homology"/>
<protein>
    <submittedName>
        <fullName evidence="9">Iron complex transport system permease protein</fullName>
    </submittedName>
</protein>
<feature type="transmembrane region" description="Helical" evidence="8">
    <location>
        <begin position="228"/>
        <end position="249"/>
    </location>
</feature>
<sequence length="280" mass="30466">MWLIFQASRLPRTLSILLAGSSMSVAGLLMQTMTQNPFAAPSTVGTVEAAQLGLLLSLFVFPQATLAQKMTFSFLTAILLTLLFLKLVKSLPIKEQWVLPLIGVVYSGIIGSLATIVAYRFNLVQSMSSWLQGSFAMIQSNQYEWLFLNLIILVLAWALSSGLTLMGLGEDSSRVLGLSYRRYEVLVIVLVALTTSVTIMTVGSLPFLGVIVPNVVRLYQGDHLKRSVSTIALAGACLVMICDILARVVIAPYEVSVSVILGILGSLGFVMLLWKGRVYE</sequence>
<evidence type="ECO:0000256" key="6">
    <source>
        <dbReference type="ARBA" id="ARBA00022989"/>
    </source>
</evidence>
<feature type="transmembrane region" description="Helical" evidence="8">
    <location>
        <begin position="255"/>
        <end position="274"/>
    </location>
</feature>
<dbReference type="Proteomes" id="UP001223079">
    <property type="component" value="Unassembled WGS sequence"/>
</dbReference>
<reference evidence="9 10" key="1">
    <citation type="submission" date="2023-07" db="EMBL/GenBank/DDBJ databases">
        <title>Genomic Encyclopedia of Type Strains, Phase IV (KMG-IV): sequencing the most valuable type-strain genomes for metagenomic binning, comparative biology and taxonomic classification.</title>
        <authorList>
            <person name="Goeker M."/>
        </authorList>
    </citation>
    <scope>NUCLEOTIDE SEQUENCE [LARGE SCALE GENOMIC DNA]</scope>
    <source>
        <strain evidence="9 10">DSM 105143</strain>
    </source>
</reference>
<evidence type="ECO:0000313" key="10">
    <source>
        <dbReference type="Proteomes" id="UP001223079"/>
    </source>
</evidence>
<dbReference type="EMBL" id="JAUSTM010000016">
    <property type="protein sequence ID" value="MDQ0223081.1"/>
    <property type="molecule type" value="Genomic_DNA"/>
</dbReference>
<feature type="transmembrane region" description="Helical" evidence="8">
    <location>
        <begin position="185"/>
        <end position="216"/>
    </location>
</feature>
<comment type="caution">
    <text evidence="9">The sequence shown here is derived from an EMBL/GenBank/DDBJ whole genome shotgun (WGS) entry which is preliminary data.</text>
</comment>
<evidence type="ECO:0000256" key="4">
    <source>
        <dbReference type="ARBA" id="ARBA00022475"/>
    </source>
</evidence>
<evidence type="ECO:0000256" key="8">
    <source>
        <dbReference type="SAM" id="Phobius"/>
    </source>
</evidence>
<evidence type="ECO:0000256" key="5">
    <source>
        <dbReference type="ARBA" id="ARBA00022692"/>
    </source>
</evidence>
<keyword evidence="7 8" id="KW-0472">Membrane</keyword>
<keyword evidence="3" id="KW-0813">Transport</keyword>
<evidence type="ECO:0000256" key="1">
    <source>
        <dbReference type="ARBA" id="ARBA00004651"/>
    </source>
</evidence>
<feature type="transmembrane region" description="Helical" evidence="8">
    <location>
        <begin position="72"/>
        <end position="91"/>
    </location>
</feature>
<dbReference type="InterPro" id="IPR037294">
    <property type="entry name" value="ABC_BtuC-like"/>
</dbReference>
<dbReference type="PANTHER" id="PTHR30472">
    <property type="entry name" value="FERRIC ENTEROBACTIN TRANSPORT SYSTEM PERMEASE PROTEIN"/>
    <property type="match status" value="1"/>
</dbReference>
<gene>
    <name evidence="9" type="ORF">J2S23_001656</name>
</gene>
<keyword evidence="10" id="KW-1185">Reference proteome</keyword>
<keyword evidence="4" id="KW-1003">Cell membrane</keyword>
<name>A0ABT9YSV4_9STRE</name>
<feature type="transmembrane region" description="Helical" evidence="8">
    <location>
        <begin position="12"/>
        <end position="32"/>
    </location>
</feature>
<organism evidence="9 10">
    <name type="scientific">Streptococcus moroccensis</name>
    <dbReference type="NCBI Taxonomy" id="1451356"/>
    <lineage>
        <taxon>Bacteria</taxon>
        <taxon>Bacillati</taxon>
        <taxon>Bacillota</taxon>
        <taxon>Bacilli</taxon>
        <taxon>Lactobacillales</taxon>
        <taxon>Streptococcaceae</taxon>
        <taxon>Streptococcus</taxon>
    </lineage>
</organism>
<feature type="transmembrane region" description="Helical" evidence="8">
    <location>
        <begin position="97"/>
        <end position="122"/>
    </location>
</feature>
<evidence type="ECO:0000256" key="3">
    <source>
        <dbReference type="ARBA" id="ARBA00022448"/>
    </source>
</evidence>
<comment type="subcellular location">
    <subcellularLocation>
        <location evidence="1">Cell membrane</location>
        <topology evidence="1">Multi-pass membrane protein</topology>
    </subcellularLocation>
</comment>
<accession>A0ABT9YSV4</accession>
<dbReference type="Gene3D" id="1.10.3470.10">
    <property type="entry name" value="ABC transporter involved in vitamin B12 uptake, BtuC"/>
    <property type="match status" value="1"/>
</dbReference>
<dbReference type="PANTHER" id="PTHR30472:SF27">
    <property type="entry name" value="PETROBACTIN IMPORT SYSTEM PERMEASE PROTEIN YCLN"/>
    <property type="match status" value="1"/>
</dbReference>
<feature type="transmembrane region" description="Helical" evidence="8">
    <location>
        <begin position="143"/>
        <end position="165"/>
    </location>
</feature>
<evidence type="ECO:0000313" key="9">
    <source>
        <dbReference type="EMBL" id="MDQ0223081.1"/>
    </source>
</evidence>
<keyword evidence="5 8" id="KW-0812">Transmembrane</keyword>